<dbReference type="RefSeq" id="XP_001418216.1">
    <property type="nucleotide sequence ID" value="XM_001418179.1"/>
</dbReference>
<proteinExistence type="predicted"/>
<evidence type="ECO:0000313" key="3">
    <source>
        <dbReference type="Proteomes" id="UP000001568"/>
    </source>
</evidence>
<dbReference type="HOGENOM" id="CLU_593672_0_0_1"/>
<dbReference type="InterPro" id="IPR037239">
    <property type="entry name" value="OSBP_sf"/>
</dbReference>
<evidence type="ECO:0000256" key="1">
    <source>
        <dbReference type="SAM" id="MobiDB-lite"/>
    </source>
</evidence>
<feature type="region of interest" description="Disordered" evidence="1">
    <location>
        <begin position="69"/>
        <end position="88"/>
    </location>
</feature>
<dbReference type="OrthoDB" id="498086at2759"/>
<feature type="region of interest" description="Disordered" evidence="1">
    <location>
        <begin position="440"/>
        <end position="461"/>
    </location>
</feature>
<sequence length="461" mass="50392">MKTVARKTSVWSNALAASATVADATTARDDARAKGASFEARGEDEEARVRRAASELRVKLLDEIVRGAAKREPSDEDGVRGSEDADARRARRAGRDAFLAATAKDGDEDEDAIARMRAAVNFVMGFCAEILQPSDDGGSPAVMPPLGTHVILRADVEAEGERSVYFQEQCSYDFDEIRTADHFIDYERQFVHASAKVQTAPRVSTSGSVIDVHFDLPKPSDSSTTNNIREGNFVEVRGCSGHPDYLGRRGECNNSGEVFEFNLPSLRISGLGRAYPVAEIVGEVTVRGCTSGLKTSLKFRPFDVETSPSFRNIVSGTMVRNNTEVKRLILGTWDTRVLLGCICEDRDSLDDVLHAARDFKVPPLTTATGVRSLLQALESPGSMSNKRLWQTIVEALRVANLHEPERSVVQEVLGEPATATREKIEEGSTMAYELAVIVANSPPPDAPPPLPRYWSPRTKKN</sequence>
<organism evidence="2 3">
    <name type="scientific">Ostreococcus lucimarinus (strain CCE9901)</name>
    <dbReference type="NCBI Taxonomy" id="436017"/>
    <lineage>
        <taxon>Eukaryota</taxon>
        <taxon>Viridiplantae</taxon>
        <taxon>Chlorophyta</taxon>
        <taxon>Mamiellophyceae</taxon>
        <taxon>Mamiellales</taxon>
        <taxon>Bathycoccaceae</taxon>
        <taxon>Ostreococcus</taxon>
    </lineage>
</organism>
<dbReference type="Gramene" id="ABO96509">
    <property type="protein sequence ID" value="ABO96509"/>
    <property type="gene ID" value="OSTLU_15756"/>
</dbReference>
<dbReference type="OMA" id="TWDTRVL"/>
<dbReference type="EMBL" id="CP000586">
    <property type="protein sequence ID" value="ABO96509.1"/>
    <property type="molecule type" value="Genomic_DNA"/>
</dbReference>
<dbReference type="SUPFAM" id="SSF144000">
    <property type="entry name" value="Oxysterol-binding protein-like"/>
    <property type="match status" value="1"/>
</dbReference>
<gene>
    <name evidence="2" type="ORF">OSTLU_15756</name>
</gene>
<dbReference type="AlphaFoldDB" id="A4RYS9"/>
<protein>
    <submittedName>
        <fullName evidence="2">Uncharacterized protein</fullName>
    </submittedName>
</protein>
<name>A4RYS9_OSTLU</name>
<dbReference type="Gene3D" id="2.40.160.120">
    <property type="match status" value="1"/>
</dbReference>
<dbReference type="GeneID" id="5002311"/>
<dbReference type="KEGG" id="olu:OSTLU_15756"/>
<evidence type="ECO:0000313" key="2">
    <source>
        <dbReference type="EMBL" id="ABO96509.1"/>
    </source>
</evidence>
<keyword evidence="3" id="KW-1185">Reference proteome</keyword>
<reference evidence="2 3" key="1">
    <citation type="journal article" date="2007" name="Proc. Natl. Acad. Sci. U.S.A.">
        <title>The tiny eukaryote Ostreococcus provides genomic insights into the paradox of plankton speciation.</title>
        <authorList>
            <person name="Palenik B."/>
            <person name="Grimwood J."/>
            <person name="Aerts A."/>
            <person name="Rouze P."/>
            <person name="Salamov A."/>
            <person name="Putnam N."/>
            <person name="Dupont C."/>
            <person name="Jorgensen R."/>
            <person name="Derelle E."/>
            <person name="Rombauts S."/>
            <person name="Zhou K."/>
            <person name="Otillar R."/>
            <person name="Merchant S.S."/>
            <person name="Podell S."/>
            <person name="Gaasterland T."/>
            <person name="Napoli C."/>
            <person name="Gendler K."/>
            <person name="Manuell A."/>
            <person name="Tai V."/>
            <person name="Vallon O."/>
            <person name="Piganeau G."/>
            <person name="Jancek S."/>
            <person name="Heijde M."/>
            <person name="Jabbari K."/>
            <person name="Bowler C."/>
            <person name="Lohr M."/>
            <person name="Robbens S."/>
            <person name="Werner G."/>
            <person name="Dubchak I."/>
            <person name="Pazour G.J."/>
            <person name="Ren Q."/>
            <person name="Paulsen I."/>
            <person name="Delwiche C."/>
            <person name="Schmutz J."/>
            <person name="Rokhsar D."/>
            <person name="Van de Peer Y."/>
            <person name="Moreau H."/>
            <person name="Grigoriev I.V."/>
        </authorList>
    </citation>
    <scope>NUCLEOTIDE SEQUENCE [LARGE SCALE GENOMIC DNA]</scope>
    <source>
        <strain evidence="2 3">CCE9901</strain>
    </source>
</reference>
<dbReference type="Proteomes" id="UP000001568">
    <property type="component" value="Chromosome 6"/>
</dbReference>
<feature type="compositionally biased region" description="Pro residues" evidence="1">
    <location>
        <begin position="441"/>
        <end position="451"/>
    </location>
</feature>
<accession>A4RYS9</accession>